<sequence>MMRILAISKKVLLELLRDKRSLILLFLAPIFIMWLMNTAFSASTDTHVKIASVNVSDTVTKSLDDVKHISSKDYKTEKAAKKALKDEKVDAILIYKDKENYKVTYANTDPSKTSLTRQAIKSTLKQTQVQELVQNLKKAQQASAQAAKKAQEAQAKAAQAQGNPAQSGINSGIQAQAANNTGDKQTKVNTKQTKFDLSENYIYGDKDTTFFTKMTPILMGFFVFFFVFLISGMALLKERTTGTLDRLLATPVKRSDIVFGYMLSYSFIAALQTTVIVLSTIWLLDLDVLGSMGDVIVVNILFALVALSFGLLLSTLAQSEFQMMQFIPIVIVPQIFFSGIIPLDSMADWVQSLGKILPLYYAGHALSKIILNGTSIFELEPDLFALLIFLAILTALNVIGLKRYRKV</sequence>
<dbReference type="PANTHER" id="PTHR30294">
    <property type="entry name" value="MEMBRANE COMPONENT OF ABC TRANSPORTER YHHJ-RELATED"/>
    <property type="match status" value="1"/>
</dbReference>
<dbReference type="STRING" id="210007.SMU_237c"/>
<dbReference type="GO" id="GO:0005886">
    <property type="term" value="C:plasma membrane"/>
    <property type="evidence" value="ECO:0007669"/>
    <property type="project" value="UniProtKB-SubCell"/>
</dbReference>
<evidence type="ECO:0000256" key="6">
    <source>
        <dbReference type="ARBA" id="ARBA00022989"/>
    </source>
</evidence>
<evidence type="ECO:0000256" key="1">
    <source>
        <dbReference type="ARBA" id="ARBA00004651"/>
    </source>
</evidence>
<keyword evidence="12" id="KW-1185">Reference proteome</keyword>
<keyword evidence="3" id="KW-0813">Transport</keyword>
<gene>
    <name evidence="11" type="ordered locus">SMU_237c</name>
</gene>
<dbReference type="InterPro" id="IPR051449">
    <property type="entry name" value="ABC-2_transporter_component"/>
</dbReference>
<evidence type="ECO:0000256" key="8">
    <source>
        <dbReference type="SAM" id="Coils"/>
    </source>
</evidence>
<dbReference type="AlphaFoldDB" id="Q8DW39"/>
<dbReference type="InterPro" id="IPR047817">
    <property type="entry name" value="ABC2_TM_bact-type"/>
</dbReference>
<evidence type="ECO:0000256" key="9">
    <source>
        <dbReference type="SAM" id="Phobius"/>
    </source>
</evidence>
<organism evidence="11 12">
    <name type="scientific">Streptococcus mutans serotype c (strain ATCC 700610 / UA159)</name>
    <dbReference type="NCBI Taxonomy" id="210007"/>
    <lineage>
        <taxon>Bacteria</taxon>
        <taxon>Bacillati</taxon>
        <taxon>Bacillota</taxon>
        <taxon>Bacilli</taxon>
        <taxon>Lactobacillales</taxon>
        <taxon>Streptococcaceae</taxon>
        <taxon>Streptococcus</taxon>
    </lineage>
</organism>
<dbReference type="PANTHER" id="PTHR30294:SF38">
    <property type="entry name" value="TRANSPORT PERMEASE PROTEIN"/>
    <property type="match status" value="1"/>
</dbReference>
<feature type="transmembrane region" description="Helical" evidence="9">
    <location>
        <begin position="217"/>
        <end position="236"/>
    </location>
</feature>
<dbReference type="RefSeq" id="WP_011074494.1">
    <property type="nucleotide sequence ID" value="NC_004350.2"/>
</dbReference>
<keyword evidence="6 9" id="KW-1133">Transmembrane helix</keyword>
<dbReference type="EMBL" id="AE014133">
    <property type="protein sequence ID" value="AAN58008.1"/>
    <property type="molecule type" value="Genomic_DNA"/>
</dbReference>
<evidence type="ECO:0000256" key="7">
    <source>
        <dbReference type="ARBA" id="ARBA00023136"/>
    </source>
</evidence>
<dbReference type="PATRIC" id="fig|210007.7.peg.205"/>
<feature type="transmembrane region" description="Helical" evidence="9">
    <location>
        <begin position="383"/>
        <end position="401"/>
    </location>
</feature>
<feature type="coiled-coil region" evidence="8">
    <location>
        <begin position="129"/>
        <end position="163"/>
    </location>
</feature>
<dbReference type="GO" id="GO:0140359">
    <property type="term" value="F:ABC-type transporter activity"/>
    <property type="evidence" value="ECO:0007669"/>
    <property type="project" value="InterPro"/>
</dbReference>
<dbReference type="PROSITE" id="PS51012">
    <property type="entry name" value="ABC_TM2"/>
    <property type="match status" value="1"/>
</dbReference>
<evidence type="ECO:0000256" key="3">
    <source>
        <dbReference type="ARBA" id="ARBA00022448"/>
    </source>
</evidence>
<evidence type="ECO:0000256" key="4">
    <source>
        <dbReference type="ARBA" id="ARBA00022475"/>
    </source>
</evidence>
<evidence type="ECO:0000256" key="2">
    <source>
        <dbReference type="ARBA" id="ARBA00007783"/>
    </source>
</evidence>
<feature type="transmembrane region" description="Helical" evidence="9">
    <location>
        <begin position="296"/>
        <end position="314"/>
    </location>
</feature>
<reference evidence="11 12" key="1">
    <citation type="journal article" date="2002" name="Proc. Natl. Acad. Sci. U.S.A.">
        <title>Genome sequence of Streptococcus mutans UA159, a cariogenic dental pathogen.</title>
        <authorList>
            <person name="Ajdic D."/>
            <person name="McShan W.M."/>
            <person name="McLaughlin R.E."/>
            <person name="Savic G."/>
            <person name="Chang J."/>
            <person name="Carson M.B."/>
            <person name="Primeaux C."/>
            <person name="Tian R."/>
            <person name="Kenton S."/>
            <person name="Jia H."/>
            <person name="Lin S."/>
            <person name="Qian Y."/>
            <person name="Li S."/>
            <person name="Zhu H."/>
            <person name="Najar F."/>
            <person name="Lai H."/>
            <person name="White J."/>
            <person name="Roe B.A."/>
            <person name="Ferretti J.J."/>
        </authorList>
    </citation>
    <scope>NUCLEOTIDE SEQUENCE [LARGE SCALE GENOMIC DNA]</scope>
    <source>
        <strain evidence="12">ATCC 700610 / UA159</strain>
    </source>
</reference>
<keyword evidence="5 9" id="KW-0812">Transmembrane</keyword>
<dbReference type="OrthoDB" id="9776218at2"/>
<dbReference type="eggNOG" id="COG0842">
    <property type="taxonomic scope" value="Bacteria"/>
</dbReference>
<feature type="transmembrane region" description="Helical" evidence="9">
    <location>
        <begin position="257"/>
        <end position="284"/>
    </location>
</feature>
<keyword evidence="7 9" id="KW-0472">Membrane</keyword>
<proteinExistence type="inferred from homology"/>
<feature type="transmembrane region" description="Helical" evidence="9">
    <location>
        <begin position="326"/>
        <end position="343"/>
    </location>
</feature>
<feature type="domain" description="ABC transmembrane type-2" evidence="10">
    <location>
        <begin position="175"/>
        <end position="404"/>
    </location>
</feature>
<evidence type="ECO:0000256" key="5">
    <source>
        <dbReference type="ARBA" id="ARBA00022692"/>
    </source>
</evidence>
<comment type="similarity">
    <text evidence="2">Belongs to the ABC-2 integral membrane protein family.</text>
</comment>
<keyword evidence="4" id="KW-1003">Cell membrane</keyword>
<evidence type="ECO:0000259" key="10">
    <source>
        <dbReference type="PROSITE" id="PS51012"/>
    </source>
</evidence>
<dbReference type="KEGG" id="smu:SMU_237c"/>
<evidence type="ECO:0000313" key="12">
    <source>
        <dbReference type="Proteomes" id="UP000002512"/>
    </source>
</evidence>
<protein>
    <submittedName>
        <fullName evidence="11">Integral membrane protein</fullName>
    </submittedName>
</protein>
<dbReference type="Proteomes" id="UP000002512">
    <property type="component" value="Chromosome"/>
</dbReference>
<keyword evidence="8" id="KW-0175">Coiled coil</keyword>
<dbReference type="Pfam" id="PF12698">
    <property type="entry name" value="ABC2_membrane_3"/>
    <property type="match status" value="1"/>
</dbReference>
<accession>Q8DW39</accession>
<dbReference type="InterPro" id="IPR013525">
    <property type="entry name" value="ABC2_TM"/>
</dbReference>
<dbReference type="PhylomeDB" id="Q8DW39"/>
<name>Q8DW39_STRMU</name>
<comment type="subcellular location">
    <subcellularLocation>
        <location evidence="1">Cell membrane</location>
        <topology evidence="1">Multi-pass membrane protein</topology>
    </subcellularLocation>
</comment>
<evidence type="ECO:0000313" key="11">
    <source>
        <dbReference type="EMBL" id="AAN58008.1"/>
    </source>
</evidence>
<dbReference type="HOGENOM" id="CLU_039483_7_0_9"/>